<dbReference type="SUPFAM" id="SSF50249">
    <property type="entry name" value="Nucleic acid-binding proteins"/>
    <property type="match status" value="1"/>
</dbReference>
<comment type="caution">
    <text evidence="7">The sequence shown here is derived from an EMBL/GenBank/DDBJ whole genome shotgun (WGS) entry which is preliminary data.</text>
</comment>
<feature type="compositionally biased region" description="Basic residues" evidence="5">
    <location>
        <begin position="359"/>
        <end position="386"/>
    </location>
</feature>
<dbReference type="InterPro" id="IPR001278">
    <property type="entry name" value="Arg-tRNA-ligase"/>
</dbReference>
<gene>
    <name evidence="7" type="ORF">RFI_24791</name>
</gene>
<dbReference type="PROSITE" id="PS50886">
    <property type="entry name" value="TRBD"/>
    <property type="match status" value="1"/>
</dbReference>
<dbReference type="InterPro" id="IPR002547">
    <property type="entry name" value="tRNA-bd_dom"/>
</dbReference>
<keyword evidence="1 3" id="KW-0820">tRNA-binding</keyword>
<evidence type="ECO:0000256" key="5">
    <source>
        <dbReference type="SAM" id="MobiDB-lite"/>
    </source>
</evidence>
<sequence length="480" mass="54313">SLVEKESLNCLYDMEEDARAKCAALVYQALKQVYTLNMTEAEFNATVKGKMSRPKHKRGEISIPCFLLTKHCSGDPPPVIASKLEEAINKIIGDNSGNKSLNNLKIAIGDVIPKILSETSSYLNRLPNTNVRVMVEYSQPNTHKAFHVGHMRNVALGDCLVRLYEHLGNDVVAVNYFGDEGAHIASCLWLLKRKMDAGLDLDDVRQVPEEGRGEWLGNVYTESKRWLDLSTYTHFPFKGVVAAKVMSVDKHPSADAPPNWHVVVVDYGASKHATVVCGGEGYKVGDFVPYVPIGGTYKDQPGVSSNGVIMSANELGIRLPSKPQEETTLPVKTEEKQKEKEQEKENEKEKSKENEKANTGKKKTKKIKKIKTKKNKTKLRQKKRKNNQIDKLSPGVSLIELGRKSPQDLLEFGVTDKDSSVSEVFEKYTKESRQVLTSLEHKDKEWHALWWKTRQWSLDEFHQIYKWLGARFDYDFCESE</sequence>
<protein>
    <recommendedName>
        <fullName evidence="6">tRNA-binding domain-containing protein</fullName>
    </recommendedName>
</protein>
<dbReference type="InterPro" id="IPR012340">
    <property type="entry name" value="NA-bd_OB-fold"/>
</dbReference>
<proteinExistence type="inferred from homology"/>
<accession>X6MFB4</accession>
<evidence type="ECO:0000256" key="1">
    <source>
        <dbReference type="ARBA" id="ARBA00022555"/>
    </source>
</evidence>
<organism evidence="7 8">
    <name type="scientific">Reticulomyxa filosa</name>
    <dbReference type="NCBI Taxonomy" id="46433"/>
    <lineage>
        <taxon>Eukaryota</taxon>
        <taxon>Sar</taxon>
        <taxon>Rhizaria</taxon>
        <taxon>Retaria</taxon>
        <taxon>Foraminifera</taxon>
        <taxon>Monothalamids</taxon>
        <taxon>Reticulomyxidae</taxon>
        <taxon>Reticulomyxa</taxon>
    </lineage>
</organism>
<dbReference type="GO" id="GO:0006420">
    <property type="term" value="P:arginyl-tRNA aminoacylation"/>
    <property type="evidence" value="ECO:0007669"/>
    <property type="project" value="InterPro"/>
</dbReference>
<feature type="region of interest" description="Disordered" evidence="5">
    <location>
        <begin position="315"/>
        <end position="388"/>
    </location>
</feature>
<feature type="non-terminal residue" evidence="7">
    <location>
        <position position="480"/>
    </location>
</feature>
<dbReference type="PANTHER" id="PTHR11956">
    <property type="entry name" value="ARGINYL-TRNA SYNTHETASE"/>
    <property type="match status" value="1"/>
</dbReference>
<dbReference type="GO" id="GO:0005524">
    <property type="term" value="F:ATP binding"/>
    <property type="evidence" value="ECO:0007669"/>
    <property type="project" value="UniProtKB-KW"/>
</dbReference>
<dbReference type="InterPro" id="IPR035684">
    <property type="entry name" value="ArgRS_core"/>
</dbReference>
<dbReference type="AlphaFoldDB" id="X6MFB4"/>
<evidence type="ECO:0000313" key="7">
    <source>
        <dbReference type="EMBL" id="ETO12584.1"/>
    </source>
</evidence>
<keyword evidence="4" id="KW-0067">ATP-binding</keyword>
<keyword evidence="2 3" id="KW-0694">RNA-binding</keyword>
<evidence type="ECO:0000256" key="2">
    <source>
        <dbReference type="ARBA" id="ARBA00022884"/>
    </source>
</evidence>
<evidence type="ECO:0000313" key="8">
    <source>
        <dbReference type="Proteomes" id="UP000023152"/>
    </source>
</evidence>
<dbReference type="PANTHER" id="PTHR11956:SF5">
    <property type="entry name" value="ARGININE--TRNA LIGASE, CYTOPLASMIC"/>
    <property type="match status" value="1"/>
</dbReference>
<keyword evidence="4" id="KW-0547">Nucleotide-binding</keyword>
<dbReference type="GO" id="GO:0000049">
    <property type="term" value="F:tRNA binding"/>
    <property type="evidence" value="ECO:0007669"/>
    <property type="project" value="UniProtKB-UniRule"/>
</dbReference>
<dbReference type="Proteomes" id="UP000023152">
    <property type="component" value="Unassembled WGS sequence"/>
</dbReference>
<dbReference type="PRINTS" id="PR01038">
    <property type="entry name" value="TRNASYNTHARG"/>
</dbReference>
<dbReference type="SUPFAM" id="SSF52374">
    <property type="entry name" value="Nucleotidylyl transferase"/>
    <property type="match status" value="2"/>
</dbReference>
<keyword evidence="4" id="KW-0648">Protein biosynthesis</keyword>
<dbReference type="GO" id="GO:0004814">
    <property type="term" value="F:arginine-tRNA ligase activity"/>
    <property type="evidence" value="ECO:0007669"/>
    <property type="project" value="InterPro"/>
</dbReference>
<name>X6MFB4_RETFI</name>
<dbReference type="Gene3D" id="3.40.50.620">
    <property type="entry name" value="HUPs"/>
    <property type="match status" value="1"/>
</dbReference>
<evidence type="ECO:0000256" key="3">
    <source>
        <dbReference type="PROSITE-ProRule" id="PRU00209"/>
    </source>
</evidence>
<keyword evidence="4" id="KW-0436">Ligase</keyword>
<feature type="compositionally biased region" description="Basic and acidic residues" evidence="5">
    <location>
        <begin position="332"/>
        <end position="358"/>
    </location>
</feature>
<feature type="non-terminal residue" evidence="7">
    <location>
        <position position="1"/>
    </location>
</feature>
<feature type="domain" description="TRNA-binding" evidence="6">
    <location>
        <begin position="234"/>
        <end position="342"/>
    </location>
</feature>
<reference evidence="7 8" key="1">
    <citation type="journal article" date="2013" name="Curr. Biol.">
        <title>The Genome of the Foraminiferan Reticulomyxa filosa.</title>
        <authorList>
            <person name="Glockner G."/>
            <person name="Hulsmann N."/>
            <person name="Schleicher M."/>
            <person name="Noegel A.A."/>
            <person name="Eichinger L."/>
            <person name="Gallinger C."/>
            <person name="Pawlowski J."/>
            <person name="Sierra R."/>
            <person name="Euteneuer U."/>
            <person name="Pillet L."/>
            <person name="Moustafa A."/>
            <person name="Platzer M."/>
            <person name="Groth M."/>
            <person name="Szafranski K."/>
            <person name="Schliwa M."/>
        </authorList>
    </citation>
    <scope>NUCLEOTIDE SEQUENCE [LARGE SCALE GENOMIC DNA]</scope>
</reference>
<dbReference type="Pfam" id="PF00750">
    <property type="entry name" value="tRNA-synt_1d"/>
    <property type="match status" value="1"/>
</dbReference>
<dbReference type="OrthoDB" id="68056at2759"/>
<comment type="similarity">
    <text evidence="4">Belongs to the class-I aminoacyl-tRNA synthetase family.</text>
</comment>
<keyword evidence="8" id="KW-1185">Reference proteome</keyword>
<keyword evidence="4" id="KW-0030">Aminoacyl-tRNA synthetase</keyword>
<dbReference type="Gene3D" id="2.40.50.140">
    <property type="entry name" value="Nucleic acid-binding proteins"/>
    <property type="match status" value="1"/>
</dbReference>
<dbReference type="InterPro" id="IPR014729">
    <property type="entry name" value="Rossmann-like_a/b/a_fold"/>
</dbReference>
<dbReference type="EMBL" id="ASPP01021268">
    <property type="protein sequence ID" value="ETO12584.1"/>
    <property type="molecule type" value="Genomic_DNA"/>
</dbReference>
<evidence type="ECO:0000256" key="4">
    <source>
        <dbReference type="RuleBase" id="RU363038"/>
    </source>
</evidence>
<evidence type="ECO:0000259" key="6">
    <source>
        <dbReference type="PROSITE" id="PS50886"/>
    </source>
</evidence>